<evidence type="ECO:0000256" key="12">
    <source>
        <dbReference type="ARBA" id="ARBA00023303"/>
    </source>
</evidence>
<evidence type="ECO:0000256" key="11">
    <source>
        <dbReference type="ARBA" id="ARBA00023180"/>
    </source>
</evidence>
<evidence type="ECO:0000256" key="7">
    <source>
        <dbReference type="ARBA" id="ARBA00022882"/>
    </source>
</evidence>
<dbReference type="Gene3D" id="1.20.120.350">
    <property type="entry name" value="Voltage-gated potassium channels. Chain C"/>
    <property type="match status" value="1"/>
</dbReference>
<evidence type="ECO:0000256" key="1">
    <source>
        <dbReference type="ARBA" id="ARBA00004141"/>
    </source>
</evidence>
<organism evidence="16 17">
    <name type="scientific">Symbiodinium microadriaticum</name>
    <name type="common">Dinoflagellate</name>
    <name type="synonym">Zooxanthella microadriatica</name>
    <dbReference type="NCBI Taxonomy" id="2951"/>
    <lineage>
        <taxon>Eukaryota</taxon>
        <taxon>Sar</taxon>
        <taxon>Alveolata</taxon>
        <taxon>Dinophyceae</taxon>
        <taxon>Suessiales</taxon>
        <taxon>Symbiodiniaceae</taxon>
        <taxon>Symbiodinium</taxon>
    </lineage>
</organism>
<dbReference type="InterPro" id="IPR005821">
    <property type="entry name" value="Ion_trans_dom"/>
</dbReference>
<evidence type="ECO:0000256" key="5">
    <source>
        <dbReference type="ARBA" id="ARBA00022692"/>
    </source>
</evidence>
<dbReference type="GO" id="GO:0005891">
    <property type="term" value="C:voltage-gated calcium channel complex"/>
    <property type="evidence" value="ECO:0007669"/>
    <property type="project" value="TreeGrafter"/>
</dbReference>
<dbReference type="InterPro" id="IPR027359">
    <property type="entry name" value="Volt_channel_dom_sf"/>
</dbReference>
<feature type="compositionally biased region" description="Basic and acidic residues" evidence="13">
    <location>
        <begin position="211"/>
        <end position="220"/>
    </location>
</feature>
<keyword evidence="2" id="KW-0813">Transport</keyword>
<feature type="region of interest" description="Disordered" evidence="13">
    <location>
        <begin position="198"/>
        <end position="220"/>
    </location>
</feature>
<reference evidence="16 17" key="1">
    <citation type="submission" date="2016-02" db="EMBL/GenBank/DDBJ databases">
        <title>Genome analysis of coral dinoflagellate symbionts highlights evolutionary adaptations to a symbiotic lifestyle.</title>
        <authorList>
            <person name="Aranda M."/>
            <person name="Li Y."/>
            <person name="Liew Y.J."/>
            <person name="Baumgarten S."/>
            <person name="Simakov O."/>
            <person name="Wilson M."/>
            <person name="Piel J."/>
            <person name="Ashoor H."/>
            <person name="Bougouffa S."/>
            <person name="Bajic V.B."/>
            <person name="Ryu T."/>
            <person name="Ravasi T."/>
            <person name="Bayer T."/>
            <person name="Micklem G."/>
            <person name="Kim H."/>
            <person name="Bhak J."/>
            <person name="Lajeunesse T.C."/>
            <person name="Voolstra C.R."/>
        </authorList>
    </citation>
    <scope>NUCLEOTIDE SEQUENCE [LARGE SCALE GENOMIC DNA]</scope>
    <source>
        <strain evidence="16 17">CCMP2467</strain>
    </source>
</reference>
<keyword evidence="17" id="KW-1185">Reference proteome</keyword>
<keyword evidence="11" id="KW-0325">Glycoprotein</keyword>
<sequence>MSSTKGEDTELGESQVVASGSELPGAVGSTEGQAPKPTVRVASPEPEATSVSVAPPDDAPPKCASPNSHGKSYIEQKIGAWVSFNTLHSDAMSTNMEDPFPSVSWQWEHRSGWRDYPRKVSTKIEQAYRAGETKTRVQTGKKGSVPMEIFFEDMLQHDPISGNTRNVNRAGDFSCRQKLVRFLGSIIRTLETGKPRKERFHDYQKRRKRHVDPDSHQEPVKESPYHNGCCGLVAASPVFFSCSMGMVIAYCFWLGIEADNNTHKSHSLYQAEVNPIFAVVENIFCVFFTAELIIRFCGFRRKRNCFHDMWFIFDLILVVLMVAELWIVPIVIIFLPDLSEALQEFQLLRALRLVRMARLTSLLRAFPEAMMLLKGISAAMRGVMTTMCLLLVILFMCALIFKFVVQILLQCGAATGSEDLHAKLAAMRRRMRRRPDDLVDHSVRAGRVLRAQLAGLDLPAAWACLQAAVPQTVTNPSLKREKATWRGKEEILRSIRAVHGVGRYRAGRLWYFLRGSWRYPVKYNHVFAETGPCSERKRLPWEALLARLPGYVAKRYTKSTDHWKRLSNEQRAKGFLGLVSARKLCVDQDDWAAGKIFTAKVSGPTQVLPPIWHTEDTTVPDSAFGFCTKLVLESGCAIVGEKGFLPSHLISTLLVEFAADAKEAAEVEKVIERGVCFVTAAPGKGAWGAAGIAVNLQLTKHLTEAVIDIVNQLAEYAPLGAALDPATSVDASISTGFLNRLTAKAYRI</sequence>
<evidence type="ECO:0000256" key="8">
    <source>
        <dbReference type="ARBA" id="ARBA00022989"/>
    </source>
</evidence>
<evidence type="ECO:0000256" key="13">
    <source>
        <dbReference type="SAM" id="MobiDB-lite"/>
    </source>
</evidence>
<dbReference type="PANTHER" id="PTHR45628">
    <property type="entry name" value="VOLTAGE-DEPENDENT CALCIUM CHANNEL TYPE A SUBUNIT ALPHA-1"/>
    <property type="match status" value="1"/>
</dbReference>
<keyword evidence="4" id="KW-0107">Calcium channel</keyword>
<dbReference type="GO" id="GO:0008331">
    <property type="term" value="F:high voltage-gated calcium channel activity"/>
    <property type="evidence" value="ECO:0007669"/>
    <property type="project" value="TreeGrafter"/>
</dbReference>
<keyword evidence="3" id="KW-0109">Calcium transport</keyword>
<keyword evidence="6" id="KW-0106">Calcium</keyword>
<evidence type="ECO:0000256" key="10">
    <source>
        <dbReference type="ARBA" id="ARBA00023136"/>
    </source>
</evidence>
<keyword evidence="10 14" id="KW-0472">Membrane</keyword>
<dbReference type="AlphaFoldDB" id="A0A1Q9EA53"/>
<dbReference type="OrthoDB" id="10456768at2759"/>
<feature type="region of interest" description="Disordered" evidence="13">
    <location>
        <begin position="1"/>
        <end position="70"/>
    </location>
</feature>
<feature type="transmembrane region" description="Helical" evidence="14">
    <location>
        <begin position="378"/>
        <end position="401"/>
    </location>
</feature>
<evidence type="ECO:0000256" key="2">
    <source>
        <dbReference type="ARBA" id="ARBA00022448"/>
    </source>
</evidence>
<evidence type="ECO:0000256" key="3">
    <source>
        <dbReference type="ARBA" id="ARBA00022568"/>
    </source>
</evidence>
<feature type="transmembrane region" description="Helical" evidence="14">
    <location>
        <begin position="276"/>
        <end position="298"/>
    </location>
</feature>
<name>A0A1Q9EA53_SYMMI</name>
<protein>
    <recommendedName>
        <fullName evidence="15">WWE domain-containing protein</fullName>
    </recommendedName>
</protein>
<dbReference type="EMBL" id="LSRX01000213">
    <property type="protein sequence ID" value="OLQ04324.1"/>
    <property type="molecule type" value="Genomic_DNA"/>
</dbReference>
<evidence type="ECO:0000256" key="14">
    <source>
        <dbReference type="SAM" id="Phobius"/>
    </source>
</evidence>
<accession>A0A1Q9EA53</accession>
<dbReference type="InterPro" id="IPR004170">
    <property type="entry name" value="WWE_dom"/>
</dbReference>
<evidence type="ECO:0000256" key="4">
    <source>
        <dbReference type="ARBA" id="ARBA00022673"/>
    </source>
</evidence>
<dbReference type="InterPro" id="IPR050599">
    <property type="entry name" value="VDCC_alpha-1_subunit"/>
</dbReference>
<keyword evidence="7" id="KW-0851">Voltage-gated channel</keyword>
<comment type="caution">
    <text evidence="16">The sequence shown here is derived from an EMBL/GenBank/DDBJ whole genome shotgun (WGS) entry which is preliminary data.</text>
</comment>
<dbReference type="PROSITE" id="PS50918">
    <property type="entry name" value="WWE"/>
    <property type="match status" value="1"/>
</dbReference>
<keyword evidence="5 14" id="KW-0812">Transmembrane</keyword>
<comment type="subcellular location">
    <subcellularLocation>
        <location evidence="1">Membrane</location>
        <topology evidence="1">Multi-pass membrane protein</topology>
    </subcellularLocation>
</comment>
<dbReference type="InterPro" id="IPR037197">
    <property type="entry name" value="WWE_dom_sf"/>
</dbReference>
<keyword evidence="9" id="KW-0406">Ion transport</keyword>
<proteinExistence type="predicted"/>
<gene>
    <name evidence="16" type="ORF">AK812_SmicGene12640</name>
</gene>
<feature type="transmembrane region" description="Helical" evidence="14">
    <location>
        <begin position="231"/>
        <end position="256"/>
    </location>
</feature>
<evidence type="ECO:0000313" key="17">
    <source>
        <dbReference type="Proteomes" id="UP000186817"/>
    </source>
</evidence>
<feature type="transmembrane region" description="Helical" evidence="14">
    <location>
        <begin position="310"/>
        <end position="335"/>
    </location>
</feature>
<evidence type="ECO:0000256" key="9">
    <source>
        <dbReference type="ARBA" id="ARBA00023065"/>
    </source>
</evidence>
<keyword evidence="8 14" id="KW-1133">Transmembrane helix</keyword>
<dbReference type="SUPFAM" id="SSF81324">
    <property type="entry name" value="Voltage-gated potassium channels"/>
    <property type="match status" value="1"/>
</dbReference>
<dbReference type="SUPFAM" id="SSF117839">
    <property type="entry name" value="WWE domain"/>
    <property type="match status" value="1"/>
</dbReference>
<evidence type="ECO:0000259" key="15">
    <source>
        <dbReference type="PROSITE" id="PS50918"/>
    </source>
</evidence>
<keyword evidence="12" id="KW-0407">Ion channel</keyword>
<dbReference type="PANTHER" id="PTHR45628:SF7">
    <property type="entry name" value="VOLTAGE-DEPENDENT CALCIUM CHANNEL TYPE A SUBUNIT ALPHA-1"/>
    <property type="match status" value="1"/>
</dbReference>
<dbReference type="Pfam" id="PF02825">
    <property type="entry name" value="WWE"/>
    <property type="match status" value="1"/>
</dbReference>
<dbReference type="Gene3D" id="3.30.720.50">
    <property type="match status" value="1"/>
</dbReference>
<feature type="domain" description="WWE" evidence="15">
    <location>
        <begin position="91"/>
        <end position="169"/>
    </location>
</feature>
<evidence type="ECO:0000313" key="16">
    <source>
        <dbReference type="EMBL" id="OLQ04324.1"/>
    </source>
</evidence>
<evidence type="ECO:0000256" key="6">
    <source>
        <dbReference type="ARBA" id="ARBA00022837"/>
    </source>
</evidence>
<dbReference type="Pfam" id="PF00520">
    <property type="entry name" value="Ion_trans"/>
    <property type="match status" value="1"/>
</dbReference>
<dbReference type="Proteomes" id="UP000186817">
    <property type="component" value="Unassembled WGS sequence"/>
</dbReference>
<dbReference type="GO" id="GO:0098703">
    <property type="term" value="P:calcium ion import across plasma membrane"/>
    <property type="evidence" value="ECO:0007669"/>
    <property type="project" value="TreeGrafter"/>
</dbReference>